<reference evidence="3" key="1">
    <citation type="journal article" date="2011" name="PLoS Biol.">
        <title>Gene gain and loss during evolution of obligate parasitism in the white rust pathogen of Arabidopsis thaliana.</title>
        <authorList>
            <person name="Kemen E."/>
            <person name="Gardiner A."/>
            <person name="Schultz-Larsen T."/>
            <person name="Kemen A.C."/>
            <person name="Balmuth A.L."/>
            <person name="Robert-Seilaniantz A."/>
            <person name="Bailey K."/>
            <person name="Holub E."/>
            <person name="Studholme D.J."/>
            <person name="Maclean D."/>
            <person name="Jones J.D."/>
        </authorList>
    </citation>
    <scope>NUCLEOTIDE SEQUENCE</scope>
</reference>
<accession>F0VZ91</accession>
<dbReference type="Gene3D" id="2.60.40.10">
    <property type="entry name" value="Immunoglobulins"/>
    <property type="match status" value="1"/>
</dbReference>
<dbReference type="InterPro" id="IPR013783">
    <property type="entry name" value="Ig-like_fold"/>
</dbReference>
<evidence type="ECO:0000256" key="1">
    <source>
        <dbReference type="SAM" id="MobiDB-lite"/>
    </source>
</evidence>
<evidence type="ECO:0000313" key="3">
    <source>
        <dbReference type="EMBL" id="CCA14121.1"/>
    </source>
</evidence>
<dbReference type="InterPro" id="IPR003961">
    <property type="entry name" value="FN3_dom"/>
</dbReference>
<reference evidence="3" key="2">
    <citation type="submission" date="2011-02" db="EMBL/GenBank/DDBJ databases">
        <authorList>
            <person name="MacLean D."/>
        </authorList>
    </citation>
    <scope>NUCLEOTIDE SEQUENCE</scope>
</reference>
<protein>
    <submittedName>
        <fullName evidence="3">Uncharacterized protein AlNc14C2G232</fullName>
    </submittedName>
</protein>
<dbReference type="PROSITE" id="PS50853">
    <property type="entry name" value="FN3"/>
    <property type="match status" value="1"/>
</dbReference>
<dbReference type="CDD" id="cd00063">
    <property type="entry name" value="FN3"/>
    <property type="match status" value="1"/>
</dbReference>
<dbReference type="EMBL" id="FR824047">
    <property type="protein sequence ID" value="CCA14121.1"/>
    <property type="molecule type" value="Genomic_DNA"/>
</dbReference>
<dbReference type="SUPFAM" id="SSF49265">
    <property type="entry name" value="Fibronectin type III"/>
    <property type="match status" value="1"/>
</dbReference>
<proteinExistence type="predicted"/>
<dbReference type="SMART" id="SM00060">
    <property type="entry name" value="FN3"/>
    <property type="match status" value="1"/>
</dbReference>
<dbReference type="HOGENOM" id="CLU_483499_0_0_1"/>
<feature type="region of interest" description="Disordered" evidence="1">
    <location>
        <begin position="544"/>
        <end position="564"/>
    </location>
</feature>
<gene>
    <name evidence="3" type="primary">AlNc14C2G232</name>
    <name evidence="3" type="ORF">ALNC14_002640</name>
</gene>
<sequence>MGSERIPCFALIVVSSTQQGPSLPDCLCITARKLFDTLIDTKYAKFVRRGSQLLLNPSIIEFRNELQELSHKVQESLMKQKSNNKSDKPSTFVCCFIAQTACVRYGRYPGEYVLFRQSRVATVDELRHTAMHTTELATYLQAIPCANKLLALQINSSVEIKVESRFFMKRKMEEDFASALYQQMRSGSSEQNMLVLEYCQASVDDKRGVPAFLERIFDVFQGAVIDVTGSLEDSYISSDHFCTYLVDKLAQVRRKDVILRPTTEKACECVRIHGDRSQAFVIGMLPDPPSTITDAVTPLDVKTRSITVSWELDRLEGSMKRSKTPAILAYQVQYRRTGRAFQGLEHCWKQAGGLQRSSYEQVERNHKRLPTQITFHGLPNDTSVIIRFRAANAGGWSMWSPESKPIRTRSYTTVTTYFDTVRIAFESSNIVGVLHVMEKNEVIAAIQRIGLGILAQSLQIPVDPSNALLNNARLQEKAVDISLASMKRFVYDALLHRHAAEFLERMAKYVDIHRARKVMEESIELLTRYKVDFSTMNALHRALKRSNDTTARHPHLQSSNMKRA</sequence>
<name>F0VZ91_9STRA</name>
<organism evidence="3">
    <name type="scientific">Albugo laibachii Nc14</name>
    <dbReference type="NCBI Taxonomy" id="890382"/>
    <lineage>
        <taxon>Eukaryota</taxon>
        <taxon>Sar</taxon>
        <taxon>Stramenopiles</taxon>
        <taxon>Oomycota</taxon>
        <taxon>Peronosporomycetes</taxon>
        <taxon>Albuginales</taxon>
        <taxon>Albuginaceae</taxon>
        <taxon>Albugo</taxon>
    </lineage>
</organism>
<evidence type="ECO:0000259" key="2">
    <source>
        <dbReference type="PROSITE" id="PS50853"/>
    </source>
</evidence>
<feature type="domain" description="Fibronectin type-III" evidence="2">
    <location>
        <begin position="288"/>
        <end position="411"/>
    </location>
</feature>
<dbReference type="AlphaFoldDB" id="F0VZ91"/>
<dbReference type="InterPro" id="IPR036116">
    <property type="entry name" value="FN3_sf"/>
</dbReference>